<keyword evidence="1" id="KW-1185">Reference proteome</keyword>
<name>A0A0K0EHS2_STRER</name>
<sequence length="104" mass="11759">MPSLSKVAELNGIFFNEQKALLFLQGEGILPKEDTCEKCDNSTTINMDKLLLRCTRRKCRKSVAIRKGMFFASQCFSFDEILHLAYLWLLKASVIGSEAPHSKS</sequence>
<organism evidence="2">
    <name type="scientific">Strongyloides stercoralis</name>
    <name type="common">Threadworm</name>
    <dbReference type="NCBI Taxonomy" id="6248"/>
    <lineage>
        <taxon>Eukaryota</taxon>
        <taxon>Metazoa</taxon>
        <taxon>Ecdysozoa</taxon>
        <taxon>Nematoda</taxon>
        <taxon>Chromadorea</taxon>
        <taxon>Rhabditida</taxon>
        <taxon>Tylenchina</taxon>
        <taxon>Panagrolaimomorpha</taxon>
        <taxon>Strongyloidoidea</taxon>
        <taxon>Strongyloididae</taxon>
        <taxon>Strongyloides</taxon>
    </lineage>
</organism>
<evidence type="ECO:0000313" key="1">
    <source>
        <dbReference type="Proteomes" id="UP000035681"/>
    </source>
</evidence>
<accession>A0A0K0EHS2</accession>
<dbReference type="AlphaFoldDB" id="A0A0K0EHS2"/>
<protein>
    <submittedName>
        <fullName evidence="2">Nuclear receptor domain-containing protein</fullName>
    </submittedName>
</protein>
<reference evidence="2" key="1">
    <citation type="submission" date="2015-08" db="UniProtKB">
        <authorList>
            <consortium name="WormBaseParasite"/>
        </authorList>
    </citation>
    <scope>IDENTIFICATION</scope>
</reference>
<dbReference type="WBParaSite" id="TCONS_00003994.p1">
    <property type="protein sequence ID" value="TCONS_00003994.p1"/>
    <property type="gene ID" value="XLOC_000841"/>
</dbReference>
<proteinExistence type="predicted"/>
<dbReference type="Proteomes" id="UP000035681">
    <property type="component" value="Unplaced"/>
</dbReference>
<evidence type="ECO:0000313" key="2">
    <source>
        <dbReference type="WBParaSite" id="SSTP_0000902700.1"/>
    </source>
</evidence>
<dbReference type="WBParaSite" id="SSTP_0000902700.1">
    <property type="protein sequence ID" value="SSTP_0000902700.1"/>
    <property type="gene ID" value="SSTP_0000902700"/>
</dbReference>